<dbReference type="Gene3D" id="1.10.10.630">
    <property type="entry name" value="DnaD domain-like"/>
    <property type="match status" value="2"/>
</dbReference>
<dbReference type="Gene3D" id="1.10.10.10">
    <property type="entry name" value="Winged helix-like DNA-binding domain superfamily/Winged helix DNA-binding domain"/>
    <property type="match status" value="1"/>
</dbReference>
<evidence type="ECO:0000259" key="3">
    <source>
        <dbReference type="Pfam" id="PF07261"/>
    </source>
</evidence>
<comment type="similarity">
    <text evidence="1">Belongs to the DnaB/DnaD family.</text>
</comment>
<evidence type="ECO:0000256" key="1">
    <source>
        <dbReference type="ARBA" id="ARBA00093462"/>
    </source>
</evidence>
<feature type="domain" description="DnaB/C C-terminal" evidence="3">
    <location>
        <begin position="251"/>
        <end position="314"/>
    </location>
</feature>
<evidence type="ECO:0000313" key="5">
    <source>
        <dbReference type="Proteomes" id="UP001652461"/>
    </source>
</evidence>
<evidence type="ECO:0000313" key="4">
    <source>
        <dbReference type="EMBL" id="MCU6696368.1"/>
    </source>
</evidence>
<accession>A0ABT2RVN0</accession>
<dbReference type="InterPro" id="IPR006343">
    <property type="entry name" value="DnaB/C_C"/>
</dbReference>
<organism evidence="4 5">
    <name type="scientific">Laedolimicola ammoniilytica</name>
    <dbReference type="NCBI Taxonomy" id="2981771"/>
    <lineage>
        <taxon>Bacteria</taxon>
        <taxon>Bacillati</taxon>
        <taxon>Bacillota</taxon>
        <taxon>Clostridia</taxon>
        <taxon>Lachnospirales</taxon>
        <taxon>Lachnospiraceae</taxon>
        <taxon>Laedolimicola</taxon>
    </lineage>
</organism>
<dbReference type="InterPro" id="IPR036388">
    <property type="entry name" value="WH-like_DNA-bd_sf"/>
</dbReference>
<reference evidence="4 5" key="1">
    <citation type="journal article" date="2021" name="ISME Commun">
        <title>Automated analysis of genomic sequences facilitates high-throughput and comprehensive description of bacteria.</title>
        <authorList>
            <person name="Hitch T.C.A."/>
        </authorList>
    </citation>
    <scope>NUCLEOTIDE SEQUENCE [LARGE SCALE GENOMIC DNA]</scope>
    <source>
        <strain evidence="4 5">Sanger_04</strain>
    </source>
</reference>
<dbReference type="RefSeq" id="WP_158362579.1">
    <property type="nucleotide sequence ID" value="NZ_JAOQKC010000005.1"/>
</dbReference>
<name>A0ABT2RVN0_9FIRM</name>
<feature type="region of interest" description="Disordered" evidence="2">
    <location>
        <begin position="310"/>
        <end position="344"/>
    </location>
</feature>
<dbReference type="InterPro" id="IPR017019">
    <property type="entry name" value="DNA_replication_prd_bac"/>
</dbReference>
<dbReference type="NCBIfam" id="TIGR01446">
    <property type="entry name" value="DnaD_dom"/>
    <property type="match status" value="2"/>
</dbReference>
<dbReference type="InterPro" id="IPR034829">
    <property type="entry name" value="DnaD-like_sf"/>
</dbReference>
<proteinExistence type="inferred from homology"/>
<sequence>MSGFVLHGDGDHGHTLVSNLFLDNYMPEANGEYVKIYLYLLRCLKSDTQELSIELIANKFENTESDVRRALKYWERMKLLKLQYDNSQNLTGIQIVNEPEAGNVKTETQTPVASQSAAAIGQTAAAAQTAAGSVPPIASSTPSAILPKDPLTPDEAQQLLFICEQYLGKPLSSTEVSKILDLHDIFGFSSSLIEYLVEYSVSGGHKSIHYIEATARAWHQAGCVTVTQAREQVTIFNRAYFKILKAFGIAGRNPVDAEITCMDKWLKDYGFSLEVISEACSRTMAAIHQPSFPYTDKILASWKKQGVKSLSDIQSTDQNRSTRKAKEEAAPAAPKRPASPNRFHNFQERDYDFKELEKQLINQ</sequence>
<dbReference type="PANTHER" id="PTHR37293">
    <property type="entry name" value="PHAGE REPLICATION PROTEIN-RELATED"/>
    <property type="match status" value="1"/>
</dbReference>
<dbReference type="Proteomes" id="UP001652461">
    <property type="component" value="Unassembled WGS sequence"/>
</dbReference>
<dbReference type="InterPro" id="IPR053162">
    <property type="entry name" value="DnaD"/>
</dbReference>
<dbReference type="PANTHER" id="PTHR37293:SF5">
    <property type="entry name" value="DNA REPLICATION PROTEIN"/>
    <property type="match status" value="1"/>
</dbReference>
<gene>
    <name evidence="4" type="ORF">OCV63_05585</name>
</gene>
<feature type="domain" description="DnaB/C C-terminal" evidence="3">
    <location>
        <begin position="161"/>
        <end position="232"/>
    </location>
</feature>
<evidence type="ECO:0000256" key="2">
    <source>
        <dbReference type="SAM" id="MobiDB-lite"/>
    </source>
</evidence>
<dbReference type="EMBL" id="JAOQKC010000005">
    <property type="protein sequence ID" value="MCU6696368.1"/>
    <property type="molecule type" value="Genomic_DNA"/>
</dbReference>
<dbReference type="SUPFAM" id="SSF158499">
    <property type="entry name" value="DnaD domain-like"/>
    <property type="match status" value="2"/>
</dbReference>
<protein>
    <submittedName>
        <fullName evidence="4">DnaD domain protein</fullName>
    </submittedName>
</protein>
<keyword evidence="5" id="KW-1185">Reference proteome</keyword>
<comment type="caution">
    <text evidence="4">The sequence shown here is derived from an EMBL/GenBank/DDBJ whole genome shotgun (WGS) entry which is preliminary data.</text>
</comment>
<dbReference type="PIRSF" id="PIRSF033722">
    <property type="entry name" value="DnaD_CA_C3587_prd"/>
    <property type="match status" value="1"/>
</dbReference>
<dbReference type="Pfam" id="PF07261">
    <property type="entry name" value="DnaB_2"/>
    <property type="match status" value="2"/>
</dbReference>